<feature type="compositionally biased region" description="Basic and acidic residues" evidence="1">
    <location>
        <begin position="67"/>
        <end position="76"/>
    </location>
</feature>
<dbReference type="Proteomes" id="UP001066276">
    <property type="component" value="Chromosome 5"/>
</dbReference>
<name>A0AAV7RDW4_PLEWA</name>
<organism evidence="2 3">
    <name type="scientific">Pleurodeles waltl</name>
    <name type="common">Iberian ribbed newt</name>
    <dbReference type="NCBI Taxonomy" id="8319"/>
    <lineage>
        <taxon>Eukaryota</taxon>
        <taxon>Metazoa</taxon>
        <taxon>Chordata</taxon>
        <taxon>Craniata</taxon>
        <taxon>Vertebrata</taxon>
        <taxon>Euteleostomi</taxon>
        <taxon>Amphibia</taxon>
        <taxon>Batrachia</taxon>
        <taxon>Caudata</taxon>
        <taxon>Salamandroidea</taxon>
        <taxon>Salamandridae</taxon>
        <taxon>Pleurodelinae</taxon>
        <taxon>Pleurodeles</taxon>
    </lineage>
</organism>
<evidence type="ECO:0000313" key="3">
    <source>
        <dbReference type="Proteomes" id="UP001066276"/>
    </source>
</evidence>
<dbReference type="AlphaFoldDB" id="A0AAV7RDW4"/>
<evidence type="ECO:0000256" key="1">
    <source>
        <dbReference type="SAM" id="MobiDB-lite"/>
    </source>
</evidence>
<reference evidence="2" key="1">
    <citation type="journal article" date="2022" name="bioRxiv">
        <title>Sequencing and chromosome-scale assembly of the giantPleurodeles waltlgenome.</title>
        <authorList>
            <person name="Brown T."/>
            <person name="Elewa A."/>
            <person name="Iarovenko S."/>
            <person name="Subramanian E."/>
            <person name="Araus A.J."/>
            <person name="Petzold A."/>
            <person name="Susuki M."/>
            <person name="Suzuki K.-i.T."/>
            <person name="Hayashi T."/>
            <person name="Toyoda A."/>
            <person name="Oliveira C."/>
            <person name="Osipova E."/>
            <person name="Leigh N.D."/>
            <person name="Simon A."/>
            <person name="Yun M.H."/>
        </authorList>
    </citation>
    <scope>NUCLEOTIDE SEQUENCE</scope>
    <source>
        <strain evidence="2">20211129_DDA</strain>
        <tissue evidence="2">Liver</tissue>
    </source>
</reference>
<protein>
    <submittedName>
        <fullName evidence="2">Uncharacterized protein</fullName>
    </submittedName>
</protein>
<keyword evidence="3" id="KW-1185">Reference proteome</keyword>
<dbReference type="EMBL" id="JANPWB010000009">
    <property type="protein sequence ID" value="KAJ1149621.1"/>
    <property type="molecule type" value="Genomic_DNA"/>
</dbReference>
<evidence type="ECO:0000313" key="2">
    <source>
        <dbReference type="EMBL" id="KAJ1149621.1"/>
    </source>
</evidence>
<comment type="caution">
    <text evidence="2">The sequence shown here is derived from an EMBL/GenBank/DDBJ whole genome shotgun (WGS) entry which is preliminary data.</text>
</comment>
<accession>A0AAV7RDW4</accession>
<gene>
    <name evidence="2" type="ORF">NDU88_002428</name>
</gene>
<proteinExistence type="predicted"/>
<feature type="region of interest" description="Disordered" evidence="1">
    <location>
        <begin position="1"/>
        <end position="85"/>
    </location>
</feature>
<sequence>MQHAVKTLDNSAHVPMSARALSRVDSNRHHGTARPQESRDTANGQNNRSPCGGIMGRSNLRQQETLHTSHDGDPPLRGEPAYGTA</sequence>